<feature type="compositionally biased region" description="Polar residues" evidence="1">
    <location>
        <begin position="225"/>
        <end position="235"/>
    </location>
</feature>
<evidence type="ECO:0000256" key="1">
    <source>
        <dbReference type="SAM" id="MobiDB-lite"/>
    </source>
</evidence>
<feature type="compositionally biased region" description="Basic and acidic residues" evidence="1">
    <location>
        <begin position="9"/>
        <end position="72"/>
    </location>
</feature>
<dbReference type="InterPro" id="IPR021007">
    <property type="entry name" value="Sex_determ_C"/>
</dbReference>
<evidence type="ECO:0000313" key="4">
    <source>
        <dbReference type="EMBL" id="KZC06648.1"/>
    </source>
</evidence>
<evidence type="ECO:0000313" key="5">
    <source>
        <dbReference type="Proteomes" id="UP000076502"/>
    </source>
</evidence>
<feature type="domain" description="Complementary sex determination N-terminal" evidence="3">
    <location>
        <begin position="35"/>
        <end position="171"/>
    </location>
</feature>
<dbReference type="InterPro" id="IPR022063">
    <property type="entry name" value="Sex_determin_N"/>
</dbReference>
<feature type="compositionally biased region" description="Basic and acidic residues" evidence="1">
    <location>
        <begin position="295"/>
        <end position="318"/>
    </location>
</feature>
<accession>A0A154P620</accession>
<dbReference type="OrthoDB" id="8194777at2759"/>
<feature type="region of interest" description="Disordered" evidence="1">
    <location>
        <begin position="1"/>
        <end position="130"/>
    </location>
</feature>
<feature type="compositionally biased region" description="Basic and acidic residues" evidence="1">
    <location>
        <begin position="325"/>
        <end position="340"/>
    </location>
</feature>
<evidence type="ECO:0000259" key="2">
    <source>
        <dbReference type="Pfam" id="PF11671"/>
    </source>
</evidence>
<dbReference type="STRING" id="178035.A0A154P620"/>
<feature type="compositionally biased region" description="Basic residues" evidence="1">
    <location>
        <begin position="84"/>
        <end position="98"/>
    </location>
</feature>
<dbReference type="Proteomes" id="UP000076502">
    <property type="component" value="Unassembled WGS sequence"/>
</dbReference>
<feature type="domain" description="Complementary sex determiner C-terminal" evidence="2">
    <location>
        <begin position="345"/>
        <end position="417"/>
    </location>
</feature>
<feature type="compositionally biased region" description="Basic and acidic residues" evidence="1">
    <location>
        <begin position="242"/>
        <end position="286"/>
    </location>
</feature>
<keyword evidence="5" id="KW-1185">Reference proteome</keyword>
<dbReference type="Pfam" id="PF11671">
    <property type="entry name" value="Apis_Csd"/>
    <property type="match status" value="1"/>
</dbReference>
<dbReference type="AlphaFoldDB" id="A0A154P620"/>
<sequence>MRRNISRSSHHEEKSEKSSRGEEYGASRPKTEEEKMQRRREWIIQQERVREHERLKRKKILEYELRRAREKGLPPPKLPCHSPSRSKSKSPQSRHRRSSTCSSTKTPVLSERLESSDGTTPLFKGPEGTQISATELRRIKVDIHRNIPGKSNTMDLERDIVNPEDVVVKRRAGEGAKPIFEREEIKGSVTRTEEIEEHRTVVTVDNENLEGNSKRSKKRLTSLSPVRTQNHSPRCTSSRHTRHEDSRRDDRESFRSDRDKSREYKDSCREEDRRHVHSHSLEDERNRKGRRDHSRSRERDQRKWNRDSRYKDERSCREYRKRSRERSEERRNRDRSREQRVPPPHYIEQIPVPIYYGNFPPRPILMGPLIPIRGQMPLRGGRHPSMMAPIRPFPPRFISSDVYRLRPPSNPRFGPMF</sequence>
<dbReference type="EMBL" id="KQ434809">
    <property type="protein sequence ID" value="KZC06648.1"/>
    <property type="molecule type" value="Genomic_DNA"/>
</dbReference>
<reference evidence="4 5" key="1">
    <citation type="submission" date="2015-07" db="EMBL/GenBank/DDBJ databases">
        <title>The genome of Dufourea novaeangliae.</title>
        <authorList>
            <person name="Pan H."/>
            <person name="Kapheim K."/>
        </authorList>
    </citation>
    <scope>NUCLEOTIDE SEQUENCE [LARGE SCALE GENOMIC DNA]</scope>
    <source>
        <strain evidence="4">0120121106</strain>
        <tissue evidence="4">Whole body</tissue>
    </source>
</reference>
<evidence type="ECO:0008006" key="6">
    <source>
        <dbReference type="Google" id="ProtNLM"/>
    </source>
</evidence>
<dbReference type="Pfam" id="PF12278">
    <property type="entry name" value="SDP_N"/>
    <property type="match status" value="1"/>
</dbReference>
<gene>
    <name evidence="4" type="ORF">WN55_10559</name>
</gene>
<organism evidence="4 5">
    <name type="scientific">Dufourea novaeangliae</name>
    <name type="common">Sweat bee</name>
    <dbReference type="NCBI Taxonomy" id="178035"/>
    <lineage>
        <taxon>Eukaryota</taxon>
        <taxon>Metazoa</taxon>
        <taxon>Ecdysozoa</taxon>
        <taxon>Arthropoda</taxon>
        <taxon>Hexapoda</taxon>
        <taxon>Insecta</taxon>
        <taxon>Pterygota</taxon>
        <taxon>Neoptera</taxon>
        <taxon>Endopterygota</taxon>
        <taxon>Hymenoptera</taxon>
        <taxon>Apocrita</taxon>
        <taxon>Aculeata</taxon>
        <taxon>Apoidea</taxon>
        <taxon>Anthophila</taxon>
        <taxon>Halictidae</taxon>
        <taxon>Rophitinae</taxon>
        <taxon>Dufourea</taxon>
    </lineage>
</organism>
<evidence type="ECO:0000259" key="3">
    <source>
        <dbReference type="Pfam" id="PF12278"/>
    </source>
</evidence>
<proteinExistence type="predicted"/>
<protein>
    <recommendedName>
        <fullName evidence="6">Feminizer</fullName>
    </recommendedName>
</protein>
<name>A0A154P620_DUFNO</name>
<feature type="region of interest" description="Disordered" evidence="1">
    <location>
        <begin position="202"/>
        <end position="344"/>
    </location>
</feature>